<dbReference type="Proteomes" id="UP000467700">
    <property type="component" value="Unassembled WGS sequence"/>
</dbReference>
<feature type="compositionally biased region" description="Low complexity" evidence="1">
    <location>
        <begin position="1"/>
        <end position="14"/>
    </location>
</feature>
<dbReference type="AlphaFoldDB" id="A0A8S0W526"/>
<keyword evidence="3" id="KW-1185">Reference proteome</keyword>
<evidence type="ECO:0000256" key="1">
    <source>
        <dbReference type="SAM" id="MobiDB-lite"/>
    </source>
</evidence>
<proteinExistence type="predicted"/>
<feature type="compositionally biased region" description="Low complexity" evidence="1">
    <location>
        <begin position="349"/>
        <end position="366"/>
    </location>
</feature>
<evidence type="ECO:0000313" key="2">
    <source>
        <dbReference type="EMBL" id="CAA7270885.1"/>
    </source>
</evidence>
<accession>A0A8S0W526</accession>
<dbReference type="OrthoDB" id="2563900at2759"/>
<feature type="region of interest" description="Disordered" evidence="1">
    <location>
        <begin position="349"/>
        <end position="375"/>
    </location>
</feature>
<feature type="region of interest" description="Disordered" evidence="1">
    <location>
        <begin position="280"/>
        <end position="330"/>
    </location>
</feature>
<gene>
    <name evidence="2" type="ORF">AAE3_LOCUS13105</name>
</gene>
<protein>
    <submittedName>
        <fullName evidence="2">Uncharacterized protein</fullName>
    </submittedName>
</protein>
<feature type="region of interest" description="Disordered" evidence="1">
    <location>
        <begin position="203"/>
        <end position="236"/>
    </location>
</feature>
<comment type="caution">
    <text evidence="2">The sequence shown here is derived from an EMBL/GenBank/DDBJ whole genome shotgun (WGS) entry which is preliminary data.</text>
</comment>
<dbReference type="EMBL" id="CACVBS010000099">
    <property type="protein sequence ID" value="CAA7270885.1"/>
    <property type="molecule type" value="Genomic_DNA"/>
</dbReference>
<organism evidence="2 3">
    <name type="scientific">Cyclocybe aegerita</name>
    <name type="common">Black poplar mushroom</name>
    <name type="synonym">Agrocybe aegerita</name>
    <dbReference type="NCBI Taxonomy" id="1973307"/>
    <lineage>
        <taxon>Eukaryota</taxon>
        <taxon>Fungi</taxon>
        <taxon>Dikarya</taxon>
        <taxon>Basidiomycota</taxon>
        <taxon>Agaricomycotina</taxon>
        <taxon>Agaricomycetes</taxon>
        <taxon>Agaricomycetidae</taxon>
        <taxon>Agaricales</taxon>
        <taxon>Agaricineae</taxon>
        <taxon>Bolbitiaceae</taxon>
        <taxon>Cyclocybe</taxon>
    </lineage>
</organism>
<feature type="compositionally biased region" description="Polar residues" evidence="1">
    <location>
        <begin position="27"/>
        <end position="37"/>
    </location>
</feature>
<feature type="region of interest" description="Disordered" evidence="1">
    <location>
        <begin position="1"/>
        <end position="117"/>
    </location>
</feature>
<feature type="region of interest" description="Disordered" evidence="1">
    <location>
        <begin position="390"/>
        <end position="410"/>
    </location>
</feature>
<feature type="compositionally biased region" description="Low complexity" evidence="1">
    <location>
        <begin position="61"/>
        <end position="74"/>
    </location>
</feature>
<feature type="compositionally biased region" description="Low complexity" evidence="1">
    <location>
        <begin position="217"/>
        <end position="234"/>
    </location>
</feature>
<evidence type="ECO:0000313" key="3">
    <source>
        <dbReference type="Proteomes" id="UP000467700"/>
    </source>
</evidence>
<name>A0A8S0W526_CYCAE</name>
<reference evidence="2 3" key="1">
    <citation type="submission" date="2020-01" db="EMBL/GenBank/DDBJ databases">
        <authorList>
            <person name="Gupta K D."/>
        </authorList>
    </citation>
    <scope>NUCLEOTIDE SEQUENCE [LARGE SCALE GENOMIC DNA]</scope>
</reference>
<sequence>MASNSSPDSLRPTSPTSPPPPIDLRHMTSNPGLSSPTRDVRHGNKSQHLRTADARLGSPNSIPSSPTSVRSSSSAIFERDIEPIVLPSPQNTLHHPPNPHRVPRAKSSEQLEQSVPSVLDSAASILANTEPDDLAQDVAVVSPAASVFESMVGRTSGFASPIGSFRSRSPSPIGSRVTSGQTRADVVLNLPVSSQSPIASPTSVLGLHNLPPPPAVASPQAPSSAASSPGSARPTIQTSNTQLTITQVSASNSSSGRVSATTPSIVTPTSAYYSVEEDGAPMNTTAEQPPPSALTSPAQASPSSSARNVSPLQPTLPLSPSTASHPPSPIHVAKKRLSFMSYSDLLSSTPSSTQTLSSLTTCASSSEPPPHIPSVSGLNVANALANAANGSVSGGSRAPSLRGATGGLTHPGKRESIALLDNVGGEWEREGFGMGLEERLEALLIPPPGGSNSTTGSVAGVPVVQVPQPQVVGGKA</sequence>
<feature type="compositionally biased region" description="Low complexity" evidence="1">
    <location>
        <begin position="293"/>
        <end position="325"/>
    </location>
</feature>